<dbReference type="Proteomes" id="UP000812287">
    <property type="component" value="Unassembled WGS sequence"/>
</dbReference>
<accession>A0A9P8ATC5</accession>
<dbReference type="EMBL" id="MU250536">
    <property type="protein sequence ID" value="KAG7445747.1"/>
    <property type="molecule type" value="Genomic_DNA"/>
</dbReference>
<feature type="transmembrane region" description="Helical" evidence="1">
    <location>
        <begin position="12"/>
        <end position="34"/>
    </location>
</feature>
<reference evidence="2" key="1">
    <citation type="submission" date="2020-11" db="EMBL/GenBank/DDBJ databases">
        <title>Adaptations for nitrogen fixation in a non-lichenized fungal sporocarp promotes dispersal by wood-feeding termites.</title>
        <authorList>
            <consortium name="DOE Joint Genome Institute"/>
            <person name="Koch R.A."/>
            <person name="Yoon G."/>
            <person name="Arayal U."/>
            <person name="Lail K."/>
            <person name="Amirebrahimi M."/>
            <person name="Labutti K."/>
            <person name="Lipzen A."/>
            <person name="Riley R."/>
            <person name="Barry K."/>
            <person name="Henrissat B."/>
            <person name="Grigoriev I.V."/>
            <person name="Herr J.R."/>
            <person name="Aime M.C."/>
        </authorList>
    </citation>
    <scope>NUCLEOTIDE SEQUENCE</scope>
    <source>
        <strain evidence="2">MCA 3950</strain>
    </source>
</reference>
<dbReference type="RefSeq" id="XP_043039247.1">
    <property type="nucleotide sequence ID" value="XM_043186441.1"/>
</dbReference>
<comment type="caution">
    <text evidence="2">The sequence shown here is derived from an EMBL/GenBank/DDBJ whole genome shotgun (WGS) entry which is preliminary data.</text>
</comment>
<keyword evidence="1" id="KW-1133">Transmembrane helix</keyword>
<keyword evidence="1" id="KW-0812">Transmembrane</keyword>
<evidence type="ECO:0000313" key="2">
    <source>
        <dbReference type="EMBL" id="KAG7445747.1"/>
    </source>
</evidence>
<feature type="transmembrane region" description="Helical" evidence="1">
    <location>
        <begin position="244"/>
        <end position="268"/>
    </location>
</feature>
<dbReference type="AlphaFoldDB" id="A0A9P8ATC5"/>
<keyword evidence="3" id="KW-1185">Reference proteome</keyword>
<protein>
    <submittedName>
        <fullName evidence="2">Uncharacterized protein</fullName>
    </submittedName>
</protein>
<keyword evidence="1" id="KW-0472">Membrane</keyword>
<proteinExistence type="predicted"/>
<sequence>MGSASPVPLNIWIYLNLISNTILLPFLVATFLFSTRASRHPTLINLCITCIFSGISSLLLFYVGKYEPDSPEPPKPLCIAQTSLLYGIAPMWSVAVLAFVYHTVVITIGGYACPSLSKGKMVVMLSAPYIVQCSFSIATLIISVSHPDFVSRYHRKLYCALAYSPLYIAMSLFTFAVCVAIFAFETYLARYLYRNYRGMRQARHSTDLHPTLLLRVLLFGLYILLGMLVNFVSILYDQTFIEDMYAAISGTVVFLVFGTQADVLRVWCFWRRDDSRNKPLPICPAH</sequence>
<dbReference type="OrthoDB" id="3232296at2759"/>
<gene>
    <name evidence="2" type="ORF">BT62DRAFT_932913</name>
</gene>
<name>A0A9P8ATC5_9AGAR</name>
<feature type="transmembrane region" description="Helical" evidence="1">
    <location>
        <begin position="212"/>
        <end position="232"/>
    </location>
</feature>
<feature type="transmembrane region" description="Helical" evidence="1">
    <location>
        <begin position="166"/>
        <end position="192"/>
    </location>
</feature>
<feature type="transmembrane region" description="Helical" evidence="1">
    <location>
        <begin position="43"/>
        <end position="64"/>
    </location>
</feature>
<feature type="transmembrane region" description="Helical" evidence="1">
    <location>
        <begin position="121"/>
        <end position="146"/>
    </location>
</feature>
<dbReference type="GeneID" id="66108738"/>
<evidence type="ECO:0000256" key="1">
    <source>
        <dbReference type="SAM" id="Phobius"/>
    </source>
</evidence>
<organism evidence="2 3">
    <name type="scientific">Guyanagaster necrorhizus</name>
    <dbReference type="NCBI Taxonomy" id="856835"/>
    <lineage>
        <taxon>Eukaryota</taxon>
        <taxon>Fungi</taxon>
        <taxon>Dikarya</taxon>
        <taxon>Basidiomycota</taxon>
        <taxon>Agaricomycotina</taxon>
        <taxon>Agaricomycetes</taxon>
        <taxon>Agaricomycetidae</taxon>
        <taxon>Agaricales</taxon>
        <taxon>Marasmiineae</taxon>
        <taxon>Physalacriaceae</taxon>
        <taxon>Guyanagaster</taxon>
    </lineage>
</organism>
<evidence type="ECO:0000313" key="3">
    <source>
        <dbReference type="Proteomes" id="UP000812287"/>
    </source>
</evidence>
<feature type="transmembrane region" description="Helical" evidence="1">
    <location>
        <begin position="84"/>
        <end position="109"/>
    </location>
</feature>